<protein>
    <submittedName>
        <fullName evidence="2">Uncharacterized protein</fullName>
    </submittedName>
</protein>
<organism evidence="2 3">
    <name type="scientific">Ogataea haglerorum</name>
    <dbReference type="NCBI Taxonomy" id="1937702"/>
    <lineage>
        <taxon>Eukaryota</taxon>
        <taxon>Fungi</taxon>
        <taxon>Dikarya</taxon>
        <taxon>Ascomycota</taxon>
        <taxon>Saccharomycotina</taxon>
        <taxon>Pichiomycetes</taxon>
        <taxon>Pichiales</taxon>
        <taxon>Pichiaceae</taxon>
        <taxon>Ogataea</taxon>
    </lineage>
</organism>
<feature type="compositionally biased region" description="Basic and acidic residues" evidence="1">
    <location>
        <begin position="137"/>
        <end position="163"/>
    </location>
</feature>
<sequence>MDANTDVCPDAKKQLLVQHLSRRICQHVSENEQLEQLQLPDVVVCFERGVQEPADSPVAVYLASDACRRGPTARADQPGAGQQQETAQVLGDEQRGHRAQEKGAEEPALDNREEAAHQDEQGVRGPQVPGAGVPAQHPERSQREQLRQLQHDAQADDSAEHGRIHQVSASRDQAAEAADAHAGRHALVLPEMAREKRQSQIRGLRPRPAIL</sequence>
<dbReference type="Proteomes" id="UP000738402">
    <property type="component" value="Unassembled WGS sequence"/>
</dbReference>
<feature type="region of interest" description="Disordered" evidence="1">
    <location>
        <begin position="70"/>
        <end position="211"/>
    </location>
</feature>
<evidence type="ECO:0000256" key="1">
    <source>
        <dbReference type="SAM" id="MobiDB-lite"/>
    </source>
</evidence>
<feature type="compositionally biased region" description="Low complexity" evidence="1">
    <location>
        <begin position="168"/>
        <end position="177"/>
    </location>
</feature>
<reference evidence="2" key="1">
    <citation type="journal article" date="2021" name="G3 (Bethesda)">
        <title>Genomic diversity, chromosomal rearrangements, and interspecies hybridization in the ogataea polymorpha species complex.</title>
        <authorList>
            <person name="Hanson S.J."/>
            <person name="Cinneide E.O."/>
            <person name="Salzberg L.I."/>
            <person name="Wolfe K.H."/>
            <person name="McGowan J."/>
            <person name="Fitzpatrick D.A."/>
            <person name="Matlin K."/>
        </authorList>
    </citation>
    <scope>NUCLEOTIDE SEQUENCE</scope>
    <source>
        <strain evidence="2">83-405-1</strain>
    </source>
</reference>
<name>A0AAN6D703_9ASCO</name>
<evidence type="ECO:0000313" key="2">
    <source>
        <dbReference type="EMBL" id="KAG7727425.1"/>
    </source>
</evidence>
<dbReference type="EMBL" id="JAHLUH010000006">
    <property type="protein sequence ID" value="KAG7727425.1"/>
    <property type="molecule type" value="Genomic_DNA"/>
</dbReference>
<dbReference type="AlphaFoldDB" id="A0AAN6D703"/>
<proteinExistence type="predicted"/>
<gene>
    <name evidence="2" type="ORF">KL933_002359</name>
</gene>
<evidence type="ECO:0000313" key="3">
    <source>
        <dbReference type="Proteomes" id="UP000738402"/>
    </source>
</evidence>
<feature type="compositionally biased region" description="Basic and acidic residues" evidence="1">
    <location>
        <begin position="92"/>
        <end position="122"/>
    </location>
</feature>
<accession>A0AAN6D703</accession>
<comment type="caution">
    <text evidence="2">The sequence shown here is derived from an EMBL/GenBank/DDBJ whole genome shotgun (WGS) entry which is preliminary data.</text>
</comment>